<keyword evidence="2" id="KW-1185">Reference proteome</keyword>
<evidence type="ECO:0008006" key="3">
    <source>
        <dbReference type="Google" id="ProtNLM"/>
    </source>
</evidence>
<dbReference type="OrthoDB" id="7326260at2759"/>
<sequence>MATSYNSIHGEIQSSVKAALNQARQAAKKTSAFSSHHQQADAIDIIPAAKENVEIREIMFNYDDPAETLMVQKLVICLGHHLEKCSHENALEIYLNFYKTFHTTIFNHVAGDFQDYDIDVVEVTLAQFTRSVLDVVGEEDVGKYQDLTHKHACWTGGLIACFIGKYLGDKNHKQWHENRTAAYCTKCGIPQDDPLIREMRFSLSCCSRIYEAISTKSSLRRKLFHFFMGLSSQGTGLLGNALQATMVLLRGAEMTNYMYISYYIANLHPILFGWNELGKYLPAYLAAADKYYQQPAELAPYLKLYLDQSETTEFKSDKLGVLYTVAMAIAKVQGSKTTENIRGYIEPGDLPIVNQALDIVRVYGGSNTVTTQSVRTWDINGLSNKNLIEKISEGANDVTFETNYELPELHADVGGQRNE</sequence>
<dbReference type="AlphaFoldDB" id="A0A482XQG6"/>
<evidence type="ECO:0000313" key="2">
    <source>
        <dbReference type="Proteomes" id="UP000291343"/>
    </source>
</evidence>
<dbReference type="EMBL" id="QKKF02003604">
    <property type="protein sequence ID" value="RZF47658.1"/>
    <property type="molecule type" value="Genomic_DNA"/>
</dbReference>
<gene>
    <name evidence="1" type="ORF">LSTR_LSTR015254</name>
</gene>
<organism evidence="1 2">
    <name type="scientific">Laodelphax striatellus</name>
    <name type="common">Small brown planthopper</name>
    <name type="synonym">Delphax striatella</name>
    <dbReference type="NCBI Taxonomy" id="195883"/>
    <lineage>
        <taxon>Eukaryota</taxon>
        <taxon>Metazoa</taxon>
        <taxon>Ecdysozoa</taxon>
        <taxon>Arthropoda</taxon>
        <taxon>Hexapoda</taxon>
        <taxon>Insecta</taxon>
        <taxon>Pterygota</taxon>
        <taxon>Neoptera</taxon>
        <taxon>Paraneoptera</taxon>
        <taxon>Hemiptera</taxon>
        <taxon>Auchenorrhyncha</taxon>
        <taxon>Fulgoroidea</taxon>
        <taxon>Delphacidae</taxon>
        <taxon>Criomorphinae</taxon>
        <taxon>Laodelphax</taxon>
    </lineage>
</organism>
<accession>A0A482XQG6</accession>
<reference evidence="1 2" key="1">
    <citation type="journal article" date="2017" name="Gigascience">
        <title>Genome sequence of the small brown planthopper, Laodelphax striatellus.</title>
        <authorList>
            <person name="Zhu J."/>
            <person name="Jiang F."/>
            <person name="Wang X."/>
            <person name="Yang P."/>
            <person name="Bao Y."/>
            <person name="Zhao W."/>
            <person name="Wang W."/>
            <person name="Lu H."/>
            <person name="Wang Q."/>
            <person name="Cui N."/>
            <person name="Li J."/>
            <person name="Chen X."/>
            <person name="Luo L."/>
            <person name="Yu J."/>
            <person name="Kang L."/>
            <person name="Cui F."/>
        </authorList>
    </citation>
    <scope>NUCLEOTIDE SEQUENCE [LARGE SCALE GENOMIC DNA]</scope>
    <source>
        <strain evidence="1">Lst14</strain>
    </source>
</reference>
<dbReference type="Proteomes" id="UP000291343">
    <property type="component" value="Unassembled WGS sequence"/>
</dbReference>
<protein>
    <recommendedName>
        <fullName evidence="3">Nucleoprotein</fullName>
    </recommendedName>
</protein>
<evidence type="ECO:0000313" key="1">
    <source>
        <dbReference type="EMBL" id="RZF47658.1"/>
    </source>
</evidence>
<name>A0A482XQG6_LAOST</name>
<comment type="caution">
    <text evidence="1">The sequence shown here is derived from an EMBL/GenBank/DDBJ whole genome shotgun (WGS) entry which is preliminary data.</text>
</comment>
<dbReference type="InParanoid" id="A0A482XQG6"/>
<proteinExistence type="predicted"/>